<dbReference type="OrthoDB" id="9800855at2"/>
<dbReference type="InterPro" id="IPR015886">
    <property type="entry name" value="H2TH_FPG"/>
</dbReference>
<dbReference type="Pfam" id="PF06831">
    <property type="entry name" value="H2TH"/>
    <property type="match status" value="1"/>
</dbReference>
<feature type="domain" description="FPG-type" evidence="14">
    <location>
        <begin position="232"/>
        <end position="266"/>
    </location>
</feature>
<dbReference type="GO" id="GO:0008270">
    <property type="term" value="F:zinc ion binding"/>
    <property type="evidence" value="ECO:0007669"/>
    <property type="project" value="UniProtKB-KW"/>
</dbReference>
<evidence type="ECO:0000256" key="3">
    <source>
        <dbReference type="ARBA" id="ARBA00022723"/>
    </source>
</evidence>
<keyword evidence="9" id="KW-0234">DNA repair</keyword>
<name>A0A411YJ97_9ACTN</name>
<keyword evidence="10" id="KW-0456">Lyase</keyword>
<dbReference type="InterPro" id="IPR012319">
    <property type="entry name" value="FPG_cat"/>
</dbReference>
<accession>A0A411YJ97</accession>
<keyword evidence="4" id="KW-0227">DNA damage</keyword>
<dbReference type="EMBL" id="CP036402">
    <property type="protein sequence ID" value="QBI21146.1"/>
    <property type="molecule type" value="Genomic_DNA"/>
</dbReference>
<sequence>MPELPELQAHAERLTSRVGGATLRAVEPLSFTALKTVTPSPDAAVGEPLDRVARRGKYLLLLHPSAVAVVHLMQGGRLRVGGSTARRPKGGLVRWRFDDAPQLLLTEPGTERRAGVWVLPPEAVMAEEVEPLAGLGPDADAMTVEELGARLRARRARVHTALRDQSVVAGVGRRLANEVCHRAGCSPFAGTANLDASMVDRLHTALEEVIAEGLAEERARDDFGRAADRTSAVHGRTGEPCPVCGDVVREVAYRAYTVHYCAGCQTGGKVLADNTYSRLGIDRDPGETAPG</sequence>
<evidence type="ECO:0000256" key="13">
    <source>
        <dbReference type="PROSITE-ProRule" id="PRU00391"/>
    </source>
</evidence>
<evidence type="ECO:0000256" key="7">
    <source>
        <dbReference type="ARBA" id="ARBA00022833"/>
    </source>
</evidence>
<dbReference type="KEGG" id="erz:ER308_17260"/>
<dbReference type="InterPro" id="IPR035937">
    <property type="entry name" value="FPG_N"/>
</dbReference>
<dbReference type="SMART" id="SM00898">
    <property type="entry name" value="Fapy_DNA_glyco"/>
    <property type="match status" value="1"/>
</dbReference>
<dbReference type="Pfam" id="PF01149">
    <property type="entry name" value="Fapy_DNA_glyco"/>
    <property type="match status" value="1"/>
</dbReference>
<dbReference type="PROSITE" id="PS51068">
    <property type="entry name" value="FPG_CAT"/>
    <property type="match status" value="1"/>
</dbReference>
<evidence type="ECO:0000256" key="1">
    <source>
        <dbReference type="ARBA" id="ARBA00001668"/>
    </source>
</evidence>
<dbReference type="SUPFAM" id="SSF81624">
    <property type="entry name" value="N-terminal domain of MutM-like DNA repair proteins"/>
    <property type="match status" value="1"/>
</dbReference>
<dbReference type="PANTHER" id="PTHR22993">
    <property type="entry name" value="FORMAMIDOPYRIMIDINE-DNA GLYCOSYLASE"/>
    <property type="match status" value="1"/>
</dbReference>
<evidence type="ECO:0000256" key="10">
    <source>
        <dbReference type="ARBA" id="ARBA00023239"/>
    </source>
</evidence>
<evidence type="ECO:0000256" key="2">
    <source>
        <dbReference type="ARBA" id="ARBA00009409"/>
    </source>
</evidence>
<dbReference type="GO" id="GO:0003684">
    <property type="term" value="F:damaged DNA binding"/>
    <property type="evidence" value="ECO:0007669"/>
    <property type="project" value="InterPro"/>
</dbReference>
<evidence type="ECO:0000256" key="6">
    <source>
        <dbReference type="ARBA" id="ARBA00022801"/>
    </source>
</evidence>
<dbReference type="SUPFAM" id="SSF57716">
    <property type="entry name" value="Glucocorticoid receptor-like (DNA-binding domain)"/>
    <property type="match status" value="1"/>
</dbReference>
<dbReference type="GO" id="GO:0034039">
    <property type="term" value="F:8-oxo-7,8-dihydroguanine DNA N-glycosylase activity"/>
    <property type="evidence" value="ECO:0007669"/>
    <property type="project" value="TreeGrafter"/>
</dbReference>
<evidence type="ECO:0000313" key="17">
    <source>
        <dbReference type="Proteomes" id="UP000291469"/>
    </source>
</evidence>
<dbReference type="GO" id="GO:0016829">
    <property type="term" value="F:lyase activity"/>
    <property type="evidence" value="ECO:0007669"/>
    <property type="project" value="UniProtKB-KW"/>
</dbReference>
<evidence type="ECO:0000259" key="15">
    <source>
        <dbReference type="PROSITE" id="PS51068"/>
    </source>
</evidence>
<keyword evidence="12" id="KW-0326">Glycosidase</keyword>
<evidence type="ECO:0000256" key="11">
    <source>
        <dbReference type="ARBA" id="ARBA00023268"/>
    </source>
</evidence>
<keyword evidence="11" id="KW-0511">Multifunctional enzyme</keyword>
<gene>
    <name evidence="16" type="ORF">ER308_17260</name>
</gene>
<reference evidence="16 17" key="1">
    <citation type="submission" date="2019-01" db="EMBL/GenBank/DDBJ databases">
        <title>Egibacter rhizosphaerae EGI 80759T.</title>
        <authorList>
            <person name="Chen D.-D."/>
            <person name="Tian Y."/>
            <person name="Jiao J.-Y."/>
            <person name="Zhang X.-T."/>
            <person name="Zhang Y.-G."/>
            <person name="Zhang Y."/>
            <person name="Xiao M."/>
            <person name="Shu W.-S."/>
            <person name="Li W.-J."/>
        </authorList>
    </citation>
    <scope>NUCLEOTIDE SEQUENCE [LARGE SCALE GENOMIC DNA]</scope>
    <source>
        <strain evidence="16 17">EGI 80759</strain>
    </source>
</reference>
<evidence type="ECO:0000259" key="14">
    <source>
        <dbReference type="PROSITE" id="PS51066"/>
    </source>
</evidence>
<dbReference type="SMART" id="SM01232">
    <property type="entry name" value="H2TH"/>
    <property type="match status" value="1"/>
</dbReference>
<evidence type="ECO:0000256" key="5">
    <source>
        <dbReference type="ARBA" id="ARBA00022771"/>
    </source>
</evidence>
<dbReference type="PANTHER" id="PTHR22993:SF9">
    <property type="entry name" value="FORMAMIDOPYRIMIDINE-DNA GLYCOSYLASE"/>
    <property type="match status" value="1"/>
</dbReference>
<dbReference type="InterPro" id="IPR000214">
    <property type="entry name" value="Znf_DNA_glyclase/AP_lyase"/>
</dbReference>
<evidence type="ECO:0000313" key="16">
    <source>
        <dbReference type="EMBL" id="QBI21146.1"/>
    </source>
</evidence>
<keyword evidence="5 13" id="KW-0863">Zinc-finger</keyword>
<dbReference type="AlphaFoldDB" id="A0A411YJ97"/>
<keyword evidence="7" id="KW-0862">Zinc</keyword>
<evidence type="ECO:0000256" key="8">
    <source>
        <dbReference type="ARBA" id="ARBA00023125"/>
    </source>
</evidence>
<keyword evidence="17" id="KW-1185">Reference proteome</keyword>
<keyword evidence="6" id="KW-0378">Hydrolase</keyword>
<comment type="similarity">
    <text evidence="2">Belongs to the FPG family.</text>
</comment>
<evidence type="ECO:0000256" key="9">
    <source>
        <dbReference type="ARBA" id="ARBA00023204"/>
    </source>
</evidence>
<comment type="catalytic activity">
    <reaction evidence="1">
        <text>Hydrolysis of DNA containing ring-opened 7-methylguanine residues, releasing 2,6-diamino-4-hydroxy-5-(N-methyl)formamidopyrimidine.</text>
        <dbReference type="EC" id="3.2.2.23"/>
    </reaction>
</comment>
<dbReference type="GO" id="GO:0006284">
    <property type="term" value="P:base-excision repair"/>
    <property type="evidence" value="ECO:0007669"/>
    <property type="project" value="InterPro"/>
</dbReference>
<keyword evidence="3" id="KW-0479">Metal-binding</keyword>
<dbReference type="GO" id="GO:0003906">
    <property type="term" value="F:DNA-(apurinic or apyrimidinic site) endonuclease activity"/>
    <property type="evidence" value="ECO:0007669"/>
    <property type="project" value="InterPro"/>
</dbReference>
<keyword evidence="8" id="KW-0238">DNA-binding</keyword>
<dbReference type="Proteomes" id="UP000291469">
    <property type="component" value="Chromosome"/>
</dbReference>
<proteinExistence type="inferred from homology"/>
<dbReference type="Gene3D" id="3.20.190.10">
    <property type="entry name" value="MutM-like, N-terminal"/>
    <property type="match status" value="1"/>
</dbReference>
<dbReference type="RefSeq" id="WP_131156139.1">
    <property type="nucleotide sequence ID" value="NZ_CP036402.1"/>
</dbReference>
<organism evidence="16 17">
    <name type="scientific">Egibacter rhizosphaerae</name>
    <dbReference type="NCBI Taxonomy" id="1670831"/>
    <lineage>
        <taxon>Bacteria</taxon>
        <taxon>Bacillati</taxon>
        <taxon>Actinomycetota</taxon>
        <taxon>Nitriliruptoria</taxon>
        <taxon>Egibacterales</taxon>
        <taxon>Egibacteraceae</taxon>
        <taxon>Egibacter</taxon>
    </lineage>
</organism>
<dbReference type="PROSITE" id="PS51066">
    <property type="entry name" value="ZF_FPG_2"/>
    <property type="match status" value="1"/>
</dbReference>
<dbReference type="InterPro" id="IPR010979">
    <property type="entry name" value="Ribosomal_uS13-like_H2TH"/>
</dbReference>
<evidence type="ECO:0000256" key="4">
    <source>
        <dbReference type="ARBA" id="ARBA00022763"/>
    </source>
</evidence>
<dbReference type="Gene3D" id="1.10.8.50">
    <property type="match status" value="1"/>
</dbReference>
<evidence type="ECO:0000256" key="12">
    <source>
        <dbReference type="ARBA" id="ARBA00023295"/>
    </source>
</evidence>
<feature type="domain" description="Formamidopyrimidine-DNA glycosylase catalytic" evidence="15">
    <location>
        <begin position="2"/>
        <end position="104"/>
    </location>
</feature>
<protein>
    <submittedName>
        <fullName evidence="16">Fpg/Nei family DNA glycosylase</fullName>
    </submittedName>
</protein>
<dbReference type="SUPFAM" id="SSF46946">
    <property type="entry name" value="S13-like H2TH domain"/>
    <property type="match status" value="1"/>
</dbReference>